<dbReference type="NCBIfam" id="TIGR00268">
    <property type="entry name" value="ATP-dependent sacrificial sulfur transferase LarE"/>
    <property type="match status" value="1"/>
</dbReference>
<keyword evidence="2" id="KW-1133">Transmembrane helix</keyword>
<reference evidence="4 5" key="1">
    <citation type="journal article" date="2016" name="Nat. Commun.">
        <title>Thousands of microbial genomes shed light on interconnected biogeochemical processes in an aquifer system.</title>
        <authorList>
            <person name="Anantharaman K."/>
            <person name="Brown C.T."/>
            <person name="Hug L.A."/>
            <person name="Sharon I."/>
            <person name="Castelle C.J."/>
            <person name="Probst A.J."/>
            <person name="Thomas B.C."/>
            <person name="Singh A."/>
            <person name="Wilkins M.J."/>
            <person name="Karaoz U."/>
            <person name="Brodie E.L."/>
            <person name="Williams K.H."/>
            <person name="Hubbard S.S."/>
            <person name="Banfield J.F."/>
        </authorList>
    </citation>
    <scope>NUCLEOTIDE SEQUENCE [LARGE SCALE GENOMIC DNA]</scope>
</reference>
<dbReference type="EMBL" id="MFGW01000124">
    <property type="protein sequence ID" value="OGF64976.1"/>
    <property type="molecule type" value="Genomic_DNA"/>
</dbReference>
<evidence type="ECO:0000313" key="4">
    <source>
        <dbReference type="EMBL" id="OGF64976.1"/>
    </source>
</evidence>
<feature type="domain" description="NAD/GMP synthase" evidence="3">
    <location>
        <begin position="11"/>
        <end position="80"/>
    </location>
</feature>
<proteinExistence type="predicted"/>
<dbReference type="Pfam" id="PF02540">
    <property type="entry name" value="NAD_synthase"/>
    <property type="match status" value="1"/>
</dbReference>
<dbReference type="InterPro" id="IPR022310">
    <property type="entry name" value="NAD/GMP_synthase"/>
</dbReference>
<feature type="active site" description="Nucleophile and sulfur donor" evidence="1">
    <location>
        <position position="177"/>
    </location>
</feature>
<dbReference type="CDD" id="cd01990">
    <property type="entry name" value="LarE-like"/>
    <property type="match status" value="1"/>
</dbReference>
<keyword evidence="2" id="KW-0472">Membrane</keyword>
<dbReference type="InterPro" id="IPR014729">
    <property type="entry name" value="Rossmann-like_a/b/a_fold"/>
</dbReference>
<protein>
    <submittedName>
        <fullName evidence="4">TIGR00268 family protein</fullName>
    </submittedName>
</protein>
<dbReference type="AlphaFoldDB" id="A0A1F5VNJ7"/>
<name>A0A1F5VNJ7_9BACT</name>
<organism evidence="4 5">
    <name type="scientific">Candidatus Fischerbacteria bacterium RBG_13_37_8</name>
    <dbReference type="NCBI Taxonomy" id="1817863"/>
    <lineage>
        <taxon>Bacteria</taxon>
        <taxon>Candidatus Fischeribacteriota</taxon>
    </lineage>
</organism>
<dbReference type="InterPro" id="IPR005232">
    <property type="entry name" value="LarE"/>
</dbReference>
<dbReference type="InterPro" id="IPR052188">
    <property type="entry name" value="Ni-pincer_cofactor_biosynth"/>
</dbReference>
<dbReference type="GO" id="GO:0016783">
    <property type="term" value="F:sulfurtransferase activity"/>
    <property type="evidence" value="ECO:0007669"/>
    <property type="project" value="InterPro"/>
</dbReference>
<evidence type="ECO:0000256" key="2">
    <source>
        <dbReference type="SAM" id="Phobius"/>
    </source>
</evidence>
<keyword evidence="2" id="KW-0812">Transmembrane</keyword>
<evidence type="ECO:0000259" key="3">
    <source>
        <dbReference type="Pfam" id="PF02540"/>
    </source>
</evidence>
<dbReference type="PANTHER" id="PTHR43169:SF2">
    <property type="entry name" value="NAD_GMP SYNTHASE DOMAIN-CONTAINING PROTEIN"/>
    <property type="match status" value="1"/>
</dbReference>
<evidence type="ECO:0000313" key="5">
    <source>
        <dbReference type="Proteomes" id="UP000178943"/>
    </source>
</evidence>
<sequence length="268" mass="31210">MKYQYKNKEDKLKAIIKKMKSVIVAFSGGLDSSYLACITYEVLQNNCIAITALSPSLSKKELMDVKLVIQQIGIPHRFIPTYELNQEEYIKNNFLRCYYCKKELFRTLREIASIENYHYILDGSNCDDLKDERAGRKAGKEFQVRSPLIETGYSKKDIRFYAKKHNLPTWNKPASPCLASRIPYSSPITEVKLHQIEEGEAYLHDLGFIVFRLRHHDLIARIECTPEHFHLILKHAKKIIAKFKSLGFHYITLDLEGYRLSGLHQPKR</sequence>
<dbReference type="PIRSF" id="PIRSF006661">
    <property type="entry name" value="PP-lp_UCP006661"/>
    <property type="match status" value="1"/>
</dbReference>
<dbReference type="STRING" id="1817863.A2Y62_00705"/>
<dbReference type="PANTHER" id="PTHR43169">
    <property type="entry name" value="EXSB FAMILY PROTEIN"/>
    <property type="match status" value="1"/>
</dbReference>
<gene>
    <name evidence="4" type="ORF">A2Y62_00705</name>
</gene>
<dbReference type="GO" id="GO:0006163">
    <property type="term" value="P:purine nucleotide metabolic process"/>
    <property type="evidence" value="ECO:0007669"/>
    <property type="project" value="UniProtKB-ARBA"/>
</dbReference>
<dbReference type="SUPFAM" id="SSF52402">
    <property type="entry name" value="Adenine nucleotide alpha hydrolases-like"/>
    <property type="match status" value="1"/>
</dbReference>
<dbReference type="Gene3D" id="3.40.50.620">
    <property type="entry name" value="HUPs"/>
    <property type="match status" value="1"/>
</dbReference>
<dbReference type="Proteomes" id="UP000178943">
    <property type="component" value="Unassembled WGS sequence"/>
</dbReference>
<comment type="caution">
    <text evidence="4">The sequence shown here is derived from an EMBL/GenBank/DDBJ whole genome shotgun (WGS) entry which is preliminary data.</text>
</comment>
<feature type="transmembrane region" description="Helical" evidence="2">
    <location>
        <begin position="21"/>
        <end position="43"/>
    </location>
</feature>
<evidence type="ECO:0000256" key="1">
    <source>
        <dbReference type="PIRSR" id="PIRSR006661-1"/>
    </source>
</evidence>
<accession>A0A1F5VNJ7</accession>